<dbReference type="eggNOG" id="KOG1305">
    <property type="taxonomic scope" value="Eukaryota"/>
</dbReference>
<dbReference type="OMA" id="FAFVCQD"/>
<organism evidence="10 11">
    <name type="scientific">Monosiga brevicollis</name>
    <name type="common">Choanoflagellate</name>
    <dbReference type="NCBI Taxonomy" id="81824"/>
    <lineage>
        <taxon>Eukaryota</taxon>
        <taxon>Choanoflagellata</taxon>
        <taxon>Craspedida</taxon>
        <taxon>Salpingoecidae</taxon>
        <taxon>Monosiga</taxon>
    </lineage>
</organism>
<evidence type="ECO:0000313" key="10">
    <source>
        <dbReference type="EMBL" id="EDQ88030.1"/>
    </source>
</evidence>
<dbReference type="RefSeq" id="XP_001747106.1">
    <property type="nucleotide sequence ID" value="XM_001747054.1"/>
</dbReference>
<keyword evidence="3" id="KW-0813">Transport</keyword>
<evidence type="ECO:0000256" key="6">
    <source>
        <dbReference type="ARBA" id="ARBA00022989"/>
    </source>
</evidence>
<dbReference type="AlphaFoldDB" id="A9V3B4"/>
<dbReference type="PANTHER" id="PTHR22950">
    <property type="entry name" value="AMINO ACID TRANSPORTER"/>
    <property type="match status" value="1"/>
</dbReference>
<dbReference type="PANTHER" id="PTHR22950:SF458">
    <property type="entry name" value="SODIUM-COUPLED NEUTRAL AMINO ACID TRANSPORTER 11-RELATED"/>
    <property type="match status" value="1"/>
</dbReference>
<feature type="transmembrane region" description="Helical" evidence="8">
    <location>
        <begin position="243"/>
        <end position="260"/>
    </location>
</feature>
<feature type="transmembrane region" description="Helical" evidence="8">
    <location>
        <begin position="303"/>
        <end position="324"/>
    </location>
</feature>
<evidence type="ECO:0000256" key="2">
    <source>
        <dbReference type="ARBA" id="ARBA00008066"/>
    </source>
</evidence>
<dbReference type="InParanoid" id="A9V3B4"/>
<dbReference type="InterPro" id="IPR013057">
    <property type="entry name" value="AA_transpt_TM"/>
</dbReference>
<keyword evidence="5" id="KW-0029">Amino-acid transport</keyword>
<feature type="transmembrane region" description="Helical" evidence="8">
    <location>
        <begin position="160"/>
        <end position="182"/>
    </location>
</feature>
<dbReference type="FunCoup" id="A9V3B4">
    <property type="interactions" value="20"/>
</dbReference>
<feature type="transmembrane region" description="Helical" evidence="8">
    <location>
        <begin position="202"/>
        <end position="222"/>
    </location>
</feature>
<feature type="domain" description="Amino acid transporter transmembrane" evidence="9">
    <location>
        <begin position="118"/>
        <end position="323"/>
    </location>
</feature>
<evidence type="ECO:0000256" key="7">
    <source>
        <dbReference type="ARBA" id="ARBA00023136"/>
    </source>
</evidence>
<dbReference type="GO" id="GO:0003333">
    <property type="term" value="P:amino acid transmembrane transport"/>
    <property type="evidence" value="ECO:0000318"/>
    <property type="project" value="GO_Central"/>
</dbReference>
<evidence type="ECO:0000256" key="4">
    <source>
        <dbReference type="ARBA" id="ARBA00022692"/>
    </source>
</evidence>
<feature type="transmembrane region" description="Helical" evidence="8">
    <location>
        <begin position="61"/>
        <end position="82"/>
    </location>
</feature>
<evidence type="ECO:0000256" key="1">
    <source>
        <dbReference type="ARBA" id="ARBA00004141"/>
    </source>
</evidence>
<dbReference type="Pfam" id="PF01490">
    <property type="entry name" value="Aa_trans"/>
    <property type="match status" value="2"/>
</dbReference>
<keyword evidence="11" id="KW-1185">Reference proteome</keyword>
<keyword evidence="6 8" id="KW-1133">Transmembrane helix</keyword>
<evidence type="ECO:0000313" key="11">
    <source>
        <dbReference type="Proteomes" id="UP000001357"/>
    </source>
</evidence>
<proteinExistence type="inferred from homology"/>
<gene>
    <name evidence="10" type="ORF">MONBRDRAFT_37692</name>
</gene>
<comment type="subcellular location">
    <subcellularLocation>
        <location evidence="1">Membrane</location>
        <topology evidence="1">Multi-pass membrane protein</topology>
    </subcellularLocation>
</comment>
<dbReference type="GO" id="GO:0015179">
    <property type="term" value="F:L-amino acid transmembrane transporter activity"/>
    <property type="evidence" value="ECO:0000318"/>
    <property type="project" value="GO_Central"/>
</dbReference>
<protein>
    <recommendedName>
        <fullName evidence="9">Amino acid transporter transmembrane domain-containing protein</fullName>
    </recommendedName>
</protein>
<reference evidence="10 11" key="1">
    <citation type="journal article" date="2008" name="Nature">
        <title>The genome of the choanoflagellate Monosiga brevicollis and the origin of metazoans.</title>
        <authorList>
            <consortium name="JGI Sequencing"/>
            <person name="King N."/>
            <person name="Westbrook M.J."/>
            <person name="Young S.L."/>
            <person name="Kuo A."/>
            <person name="Abedin M."/>
            <person name="Chapman J."/>
            <person name="Fairclough S."/>
            <person name="Hellsten U."/>
            <person name="Isogai Y."/>
            <person name="Letunic I."/>
            <person name="Marr M."/>
            <person name="Pincus D."/>
            <person name="Putnam N."/>
            <person name="Rokas A."/>
            <person name="Wright K.J."/>
            <person name="Zuzow R."/>
            <person name="Dirks W."/>
            <person name="Good M."/>
            <person name="Goodstein D."/>
            <person name="Lemons D."/>
            <person name="Li W."/>
            <person name="Lyons J.B."/>
            <person name="Morris A."/>
            <person name="Nichols S."/>
            <person name="Richter D.J."/>
            <person name="Salamov A."/>
            <person name="Bork P."/>
            <person name="Lim W.A."/>
            <person name="Manning G."/>
            <person name="Miller W.T."/>
            <person name="McGinnis W."/>
            <person name="Shapiro H."/>
            <person name="Tjian R."/>
            <person name="Grigoriev I.V."/>
            <person name="Rokhsar D."/>
        </authorList>
    </citation>
    <scope>NUCLEOTIDE SEQUENCE [LARGE SCALE GENOMIC DNA]</scope>
    <source>
        <strain evidence="11">MX1 / ATCC 50154</strain>
    </source>
</reference>
<name>A9V3B4_MONBE</name>
<feature type="transmembrane region" description="Helical" evidence="8">
    <location>
        <begin position="272"/>
        <end position="291"/>
    </location>
</feature>
<evidence type="ECO:0000256" key="8">
    <source>
        <dbReference type="SAM" id="Phobius"/>
    </source>
</evidence>
<dbReference type="GeneID" id="5892475"/>
<evidence type="ECO:0000256" key="5">
    <source>
        <dbReference type="ARBA" id="ARBA00022970"/>
    </source>
</evidence>
<dbReference type="Proteomes" id="UP000001357">
    <property type="component" value="Unassembled WGS sequence"/>
</dbReference>
<keyword evidence="4 8" id="KW-0812">Transmembrane</keyword>
<sequence>MPFALREAGFGFGICLIVIMGYITDFSVRTLVASGLACNKPVYQDMVLVATGKWGFNALSFGQFFFPIFGMIAYGIIVGQTLPKVFHAIWGQSFLDDRHAVIAIFTLVLMMPLSMQKAIGVMAFAYVMHHNAFLIYASLKDTSMKNLMLNVKPRFAKVTHLSVVVAATMSIALGVGGFYPFGHETKDDVLDNFADDNSAANAARFFFALAIMLTYPIECFVAREVIENYFFSEQQPPSDLRHYTVSAGICLFCMSVSMIFEDLGVVLELNGIVNANLIAFILPGLSGAILLEGDRWYKGQRLGPSILAGFGFVLLIFGVILVILEQTDTA</sequence>
<feature type="transmembrane region" description="Helical" evidence="8">
    <location>
        <begin position="119"/>
        <end position="139"/>
    </location>
</feature>
<evidence type="ECO:0000259" key="9">
    <source>
        <dbReference type="Pfam" id="PF01490"/>
    </source>
</evidence>
<keyword evidence="7 8" id="KW-0472">Membrane</keyword>
<dbReference type="GO" id="GO:0016020">
    <property type="term" value="C:membrane"/>
    <property type="evidence" value="ECO:0000318"/>
    <property type="project" value="GO_Central"/>
</dbReference>
<dbReference type="STRING" id="81824.A9V3B4"/>
<dbReference type="KEGG" id="mbr:MONBRDRAFT_37692"/>
<accession>A9V3B4</accession>
<dbReference type="EMBL" id="CH991556">
    <property type="protein sequence ID" value="EDQ88030.1"/>
    <property type="molecule type" value="Genomic_DNA"/>
</dbReference>
<evidence type="ECO:0000256" key="3">
    <source>
        <dbReference type="ARBA" id="ARBA00022448"/>
    </source>
</evidence>
<feature type="domain" description="Amino acid transporter transmembrane" evidence="9">
    <location>
        <begin position="1"/>
        <end position="115"/>
    </location>
</feature>
<comment type="similarity">
    <text evidence="2">Belongs to the amino acid/polyamine transporter 2 family.</text>
</comment>